<evidence type="ECO:0000313" key="1">
    <source>
        <dbReference type="EMBL" id="KAI5331670.1"/>
    </source>
</evidence>
<evidence type="ECO:0000313" key="2">
    <source>
        <dbReference type="Proteomes" id="UP001054821"/>
    </source>
</evidence>
<organism evidence="1 2">
    <name type="scientific">Prunus dulcis</name>
    <name type="common">Almond</name>
    <name type="synonym">Amygdalus dulcis</name>
    <dbReference type="NCBI Taxonomy" id="3755"/>
    <lineage>
        <taxon>Eukaryota</taxon>
        <taxon>Viridiplantae</taxon>
        <taxon>Streptophyta</taxon>
        <taxon>Embryophyta</taxon>
        <taxon>Tracheophyta</taxon>
        <taxon>Spermatophyta</taxon>
        <taxon>Magnoliopsida</taxon>
        <taxon>eudicotyledons</taxon>
        <taxon>Gunneridae</taxon>
        <taxon>Pentapetalae</taxon>
        <taxon>rosids</taxon>
        <taxon>fabids</taxon>
        <taxon>Rosales</taxon>
        <taxon>Rosaceae</taxon>
        <taxon>Amygdaloideae</taxon>
        <taxon>Amygdaleae</taxon>
        <taxon>Prunus</taxon>
    </lineage>
</organism>
<protein>
    <submittedName>
        <fullName evidence="1">Uncharacterized protein</fullName>
    </submittedName>
</protein>
<dbReference type="Proteomes" id="UP001054821">
    <property type="component" value="Chromosome 4"/>
</dbReference>
<sequence length="230" mass="25288">MAWFQMRCLVVRWDDIDTTGLKRARSGLSAAKTEFPVPNGIGSIRLWGIFKVPEGLASGSGIAAGGMVSRKSLADSEITSTGIVGFGESFRFHKSNNANVRPSASSVQVSSPSSVLMFQQAMNPGPEFNSVYNGHNQEEQRVIKRTPYVSESDGGKQASSSFCERSFSREDHGGMNSYNQHGISNHPTGHLIFSKIDGYNNLICELGVYMYMKWAFLTWRGERMESALQG</sequence>
<dbReference type="AlphaFoldDB" id="A0AAD4VUQ7"/>
<name>A0AAD4VUQ7_PRUDU</name>
<comment type="caution">
    <text evidence="1">The sequence shown here is derived from an EMBL/GenBank/DDBJ whole genome shotgun (WGS) entry which is preliminary data.</text>
</comment>
<keyword evidence="2" id="KW-1185">Reference proteome</keyword>
<reference evidence="1 2" key="1">
    <citation type="journal article" date="2022" name="G3 (Bethesda)">
        <title>Whole-genome sequence and methylome profiling of the almond [Prunus dulcis (Mill.) D.A. Webb] cultivar 'Nonpareil'.</title>
        <authorList>
            <person name="D'Amico-Willman K.M."/>
            <person name="Ouma W.Z."/>
            <person name="Meulia T."/>
            <person name="Sideli G.M."/>
            <person name="Gradziel T.M."/>
            <person name="Fresnedo-Ramirez J."/>
        </authorList>
    </citation>
    <scope>NUCLEOTIDE SEQUENCE [LARGE SCALE GENOMIC DNA]</scope>
    <source>
        <strain evidence="1">Clone GOH B32 T37-40</strain>
    </source>
</reference>
<dbReference type="EMBL" id="JAJFAZ020000004">
    <property type="protein sequence ID" value="KAI5331670.1"/>
    <property type="molecule type" value="Genomic_DNA"/>
</dbReference>
<accession>A0AAD4VUQ7</accession>
<proteinExistence type="predicted"/>
<gene>
    <name evidence="1" type="ORF">L3X38_021796</name>
</gene>